<proteinExistence type="predicted"/>
<dbReference type="Gene3D" id="3.30.70.930">
    <property type="match status" value="1"/>
</dbReference>
<reference evidence="3" key="1">
    <citation type="submission" date="2020-11" db="EMBL/GenBank/DDBJ databases">
        <title>Isolation and identification of active actinomycetes.</title>
        <authorList>
            <person name="Yu B."/>
        </authorList>
    </citation>
    <scope>NUCLEOTIDE SEQUENCE</scope>
    <source>
        <strain evidence="3">NEAU-YB345</strain>
    </source>
</reference>
<evidence type="ECO:0000259" key="2">
    <source>
        <dbReference type="Pfam" id="PF01910"/>
    </source>
</evidence>
<sequence>MRLKVEFTTEPFELDGFPEHAKTARRVVDDAGLSVEVGPFGTSAEGEREQTLAAIDRLVRETLAHGATRISLQVSVLSEDGEPLADAPTAPTTATSTDATDSGEGAG</sequence>
<evidence type="ECO:0000256" key="1">
    <source>
        <dbReference type="SAM" id="MobiDB-lite"/>
    </source>
</evidence>
<dbReference type="InterPro" id="IPR029756">
    <property type="entry name" value="MTH1187/YkoF-like"/>
</dbReference>
<keyword evidence="4" id="KW-1185">Reference proteome</keyword>
<organism evidence="3 4">
    <name type="scientific">Streptacidiphilus fuscans</name>
    <dbReference type="NCBI Taxonomy" id="2789292"/>
    <lineage>
        <taxon>Bacteria</taxon>
        <taxon>Bacillati</taxon>
        <taxon>Actinomycetota</taxon>
        <taxon>Actinomycetes</taxon>
        <taxon>Kitasatosporales</taxon>
        <taxon>Streptomycetaceae</taxon>
        <taxon>Streptacidiphilus</taxon>
    </lineage>
</organism>
<name>A0A931B7S5_9ACTN</name>
<feature type="compositionally biased region" description="Low complexity" evidence="1">
    <location>
        <begin position="85"/>
        <end position="107"/>
    </location>
</feature>
<comment type="caution">
    <text evidence="3">The sequence shown here is derived from an EMBL/GenBank/DDBJ whole genome shotgun (WGS) entry which is preliminary data.</text>
</comment>
<feature type="region of interest" description="Disordered" evidence="1">
    <location>
        <begin position="77"/>
        <end position="107"/>
    </location>
</feature>
<dbReference type="Pfam" id="PF01910">
    <property type="entry name" value="Thiamine_BP"/>
    <property type="match status" value="1"/>
</dbReference>
<gene>
    <name evidence="3" type="ORF">I2501_19635</name>
</gene>
<dbReference type="SUPFAM" id="SSF89957">
    <property type="entry name" value="MTH1187/YkoF-like"/>
    <property type="match status" value="1"/>
</dbReference>
<evidence type="ECO:0000313" key="4">
    <source>
        <dbReference type="Proteomes" id="UP000657385"/>
    </source>
</evidence>
<dbReference type="Proteomes" id="UP000657385">
    <property type="component" value="Unassembled WGS sequence"/>
</dbReference>
<evidence type="ECO:0000313" key="3">
    <source>
        <dbReference type="EMBL" id="MBF9070242.1"/>
    </source>
</evidence>
<dbReference type="InterPro" id="IPR002767">
    <property type="entry name" value="Thiamine_BP"/>
</dbReference>
<protein>
    <submittedName>
        <fullName evidence="3">Thiamine-binding protein</fullName>
    </submittedName>
</protein>
<dbReference type="EMBL" id="JADPRT010000007">
    <property type="protein sequence ID" value="MBF9070242.1"/>
    <property type="molecule type" value="Genomic_DNA"/>
</dbReference>
<dbReference type="RefSeq" id="WP_196195377.1">
    <property type="nucleotide sequence ID" value="NZ_JADPRT010000007.1"/>
</dbReference>
<feature type="domain" description="Thiamine-binding protein" evidence="2">
    <location>
        <begin position="17"/>
        <end position="77"/>
    </location>
</feature>
<dbReference type="AlphaFoldDB" id="A0A931B7S5"/>
<accession>A0A931B7S5</accession>